<name>A0A4R9I027_9LEPT</name>
<feature type="repeat" description="TPR" evidence="1">
    <location>
        <begin position="66"/>
        <end position="99"/>
    </location>
</feature>
<sequence>MPIRKVINLEVFTLSDRIRYTCRTMDAQKIIEIRDQAEIAKKEGKYTIAISLMKEYLSLVHPSFTHYSWYFIADLYFQEGKIKEAMEHCNEALRLKNDYIPGLELRISIFKKLDRWEEALKDKKTIEDYNAMEKAKWDDPNHYYHYK</sequence>
<dbReference type="RefSeq" id="WP_135603091.1">
    <property type="nucleotide sequence ID" value="NZ_RQFK01000033.1"/>
</dbReference>
<keyword evidence="1" id="KW-0802">TPR repeat</keyword>
<evidence type="ECO:0000313" key="3">
    <source>
        <dbReference type="Proteomes" id="UP000298009"/>
    </source>
</evidence>
<dbReference type="EMBL" id="RQFK01000033">
    <property type="protein sequence ID" value="TGK78567.1"/>
    <property type="molecule type" value="Genomic_DNA"/>
</dbReference>
<keyword evidence="3" id="KW-1185">Reference proteome</keyword>
<dbReference type="InterPro" id="IPR011990">
    <property type="entry name" value="TPR-like_helical_dom_sf"/>
</dbReference>
<evidence type="ECO:0000256" key="1">
    <source>
        <dbReference type="PROSITE-ProRule" id="PRU00339"/>
    </source>
</evidence>
<dbReference type="Proteomes" id="UP000298009">
    <property type="component" value="Unassembled WGS sequence"/>
</dbReference>
<dbReference type="SUPFAM" id="SSF48452">
    <property type="entry name" value="TPR-like"/>
    <property type="match status" value="1"/>
</dbReference>
<dbReference type="SMART" id="SM00028">
    <property type="entry name" value="TPR"/>
    <property type="match status" value="1"/>
</dbReference>
<gene>
    <name evidence="2" type="ORF">EHQ24_18650</name>
</gene>
<dbReference type="OrthoDB" id="331996at2"/>
<dbReference type="PROSITE" id="PS50005">
    <property type="entry name" value="TPR"/>
    <property type="match status" value="1"/>
</dbReference>
<proteinExistence type="predicted"/>
<dbReference type="InterPro" id="IPR019734">
    <property type="entry name" value="TPR_rpt"/>
</dbReference>
<evidence type="ECO:0000313" key="2">
    <source>
        <dbReference type="EMBL" id="TGK78567.1"/>
    </source>
</evidence>
<comment type="caution">
    <text evidence="2">The sequence shown here is derived from an EMBL/GenBank/DDBJ whole genome shotgun (WGS) entry which is preliminary data.</text>
</comment>
<dbReference type="Gene3D" id="1.25.40.10">
    <property type="entry name" value="Tetratricopeptide repeat domain"/>
    <property type="match status" value="1"/>
</dbReference>
<dbReference type="Pfam" id="PF13181">
    <property type="entry name" value="TPR_8"/>
    <property type="match status" value="1"/>
</dbReference>
<reference evidence="2" key="1">
    <citation type="journal article" date="2019" name="PLoS Negl. Trop. Dis.">
        <title>Revisiting the worldwide diversity of Leptospira species in the environment.</title>
        <authorList>
            <person name="Vincent A.T."/>
            <person name="Schiettekatte O."/>
            <person name="Bourhy P."/>
            <person name="Veyrier F.J."/>
            <person name="Picardeau M."/>
        </authorList>
    </citation>
    <scope>NUCLEOTIDE SEQUENCE [LARGE SCALE GENOMIC DNA]</scope>
    <source>
        <strain evidence="2">201800287</strain>
    </source>
</reference>
<accession>A0A4R9I027</accession>
<dbReference type="AlphaFoldDB" id="A0A4R9I027"/>
<protein>
    <submittedName>
        <fullName evidence="2">Tetratricopeptide repeat protein</fullName>
    </submittedName>
</protein>
<organism evidence="2 3">
    <name type="scientific">Leptospira noumeaensis</name>
    <dbReference type="NCBI Taxonomy" id="2484964"/>
    <lineage>
        <taxon>Bacteria</taxon>
        <taxon>Pseudomonadati</taxon>
        <taxon>Spirochaetota</taxon>
        <taxon>Spirochaetia</taxon>
        <taxon>Leptospirales</taxon>
        <taxon>Leptospiraceae</taxon>
        <taxon>Leptospira</taxon>
    </lineage>
</organism>